<dbReference type="EMBL" id="JBHSPP010000008">
    <property type="protein sequence ID" value="MFC5706188.1"/>
    <property type="molecule type" value="Genomic_DNA"/>
</dbReference>
<gene>
    <name evidence="3" type="ORF">ACFPVW_08985</name>
</gene>
<organism evidence="3 4">
    <name type="scientific">Aeromonas eucrenophila</name>
    <dbReference type="NCBI Taxonomy" id="649"/>
    <lineage>
        <taxon>Bacteria</taxon>
        <taxon>Pseudomonadati</taxon>
        <taxon>Pseudomonadota</taxon>
        <taxon>Gammaproteobacteria</taxon>
        <taxon>Aeromonadales</taxon>
        <taxon>Aeromonadaceae</taxon>
        <taxon>Aeromonas</taxon>
    </lineage>
</organism>
<evidence type="ECO:0000256" key="1">
    <source>
        <dbReference type="SAM" id="Coils"/>
    </source>
</evidence>
<keyword evidence="4" id="KW-1185">Reference proteome</keyword>
<dbReference type="RefSeq" id="WP_042641321.1">
    <property type="nucleotide sequence ID" value="NZ_CDDF01000008.1"/>
</dbReference>
<sequence>MQIQQTRPGGVAETPAQPKLHGRPTAQASSPQVSRSERQPNVIRLDRWALIGTAQQRIAQAQSGEQALSQVWGELKRLEQQLGQNRAASSELVSRLKLLEEKLTQPKAPLTTELKPRLLASANDSRVSYSAERLDLLSPRSSAERLIFSFPQTSSAVEVQLPAGTNEVEAASRIDRALRKEHIQARLNELGKLELSVPDQHRRKLDEPVLLSGEGIRIPAGNPVPVQFKPKAGQLTQLGEGLDKGELKQEQQRLKRLLGEIEQSVRELKQFRQKMVKQLDRVKVRSQNVQQEELEQLQGKLSLQLKEGGFMGTMSGLLAQANVSRQNVVALLT</sequence>
<reference evidence="4" key="1">
    <citation type="journal article" date="2019" name="Int. J. Syst. Evol. Microbiol.">
        <title>The Global Catalogue of Microorganisms (GCM) 10K type strain sequencing project: providing services to taxonomists for standard genome sequencing and annotation.</title>
        <authorList>
            <consortium name="The Broad Institute Genomics Platform"/>
            <consortium name="The Broad Institute Genome Sequencing Center for Infectious Disease"/>
            <person name="Wu L."/>
            <person name="Ma J."/>
        </authorList>
    </citation>
    <scope>NUCLEOTIDE SEQUENCE [LARGE SCALE GENOMIC DNA]</scope>
    <source>
        <strain evidence="4">KCTC 15012</strain>
    </source>
</reference>
<accession>A0ABW0YCA2</accession>
<evidence type="ECO:0000256" key="2">
    <source>
        <dbReference type="SAM" id="MobiDB-lite"/>
    </source>
</evidence>
<comment type="caution">
    <text evidence="3">The sequence shown here is derived from an EMBL/GenBank/DDBJ whole genome shotgun (WGS) entry which is preliminary data.</text>
</comment>
<evidence type="ECO:0000313" key="3">
    <source>
        <dbReference type="EMBL" id="MFC5706188.1"/>
    </source>
</evidence>
<dbReference type="Proteomes" id="UP001596132">
    <property type="component" value="Unassembled WGS sequence"/>
</dbReference>
<feature type="region of interest" description="Disordered" evidence="2">
    <location>
        <begin position="1"/>
        <end position="39"/>
    </location>
</feature>
<proteinExistence type="predicted"/>
<protein>
    <submittedName>
        <fullName evidence="3">Uncharacterized protein</fullName>
    </submittedName>
</protein>
<feature type="coiled-coil region" evidence="1">
    <location>
        <begin position="244"/>
        <end position="292"/>
    </location>
</feature>
<evidence type="ECO:0000313" key="4">
    <source>
        <dbReference type="Proteomes" id="UP001596132"/>
    </source>
</evidence>
<name>A0ABW0YCA2_9GAMM</name>
<keyword evidence="1" id="KW-0175">Coiled coil</keyword>